<name>A0ABP1CY97_9APHY</name>
<reference evidence="7" key="1">
    <citation type="submission" date="2024-04" db="EMBL/GenBank/DDBJ databases">
        <authorList>
            <person name="Shaw F."/>
            <person name="Minotto A."/>
        </authorList>
    </citation>
    <scope>NUCLEOTIDE SEQUENCE [LARGE SCALE GENOMIC DNA]</scope>
</reference>
<dbReference type="EMBL" id="OZ037954">
    <property type="protein sequence ID" value="CAL1699757.1"/>
    <property type="molecule type" value="Genomic_DNA"/>
</dbReference>
<dbReference type="PROSITE" id="PS51891">
    <property type="entry name" value="CENP_V_GFA"/>
    <property type="match status" value="1"/>
</dbReference>
<keyword evidence="4" id="KW-0456">Lyase</keyword>
<dbReference type="SUPFAM" id="SSF51316">
    <property type="entry name" value="Mss4-like"/>
    <property type="match status" value="1"/>
</dbReference>
<dbReference type="Proteomes" id="UP001497453">
    <property type="component" value="Chromosome 11"/>
</dbReference>
<dbReference type="PANTHER" id="PTHR33337">
    <property type="entry name" value="GFA DOMAIN-CONTAINING PROTEIN"/>
    <property type="match status" value="1"/>
</dbReference>
<keyword evidence="2" id="KW-0479">Metal-binding</keyword>
<protein>
    <recommendedName>
        <fullName evidence="5">CENP-V/GFA domain-containing protein</fullName>
    </recommendedName>
</protein>
<feature type="domain" description="CENP-V/GFA" evidence="5">
    <location>
        <begin position="6"/>
        <end position="117"/>
    </location>
</feature>
<sequence length="152" mass="17250">MAESLLKGSCFCGSVSYSLSALPVLSAYCHCTNCQRLKGCPFVHTVHFEASAFKWTHTEPYDAALQWYTIPEKPHKTRYRCNICGACVASYNSVRDRWSIWSVHLERDSEGKLIHWDLVKPTAHIFYGTRILDINDGLGKWEGYEGISTKIA</sequence>
<keyword evidence="3" id="KW-0862">Zinc</keyword>
<dbReference type="PANTHER" id="PTHR33337:SF40">
    <property type="entry name" value="CENP-V_GFA DOMAIN-CONTAINING PROTEIN-RELATED"/>
    <property type="match status" value="1"/>
</dbReference>
<dbReference type="InterPro" id="IPR006913">
    <property type="entry name" value="CENP-V/GFA"/>
</dbReference>
<dbReference type="Pfam" id="PF04828">
    <property type="entry name" value="GFA"/>
    <property type="match status" value="1"/>
</dbReference>
<evidence type="ECO:0000256" key="3">
    <source>
        <dbReference type="ARBA" id="ARBA00022833"/>
    </source>
</evidence>
<evidence type="ECO:0000259" key="5">
    <source>
        <dbReference type="PROSITE" id="PS51891"/>
    </source>
</evidence>
<proteinExistence type="inferred from homology"/>
<comment type="similarity">
    <text evidence="1">Belongs to the Gfa family.</text>
</comment>
<evidence type="ECO:0000256" key="2">
    <source>
        <dbReference type="ARBA" id="ARBA00022723"/>
    </source>
</evidence>
<dbReference type="Gene3D" id="3.90.1590.10">
    <property type="entry name" value="glutathione-dependent formaldehyde- activating enzyme (gfa)"/>
    <property type="match status" value="1"/>
</dbReference>
<keyword evidence="7" id="KW-1185">Reference proteome</keyword>
<evidence type="ECO:0000256" key="1">
    <source>
        <dbReference type="ARBA" id="ARBA00005495"/>
    </source>
</evidence>
<dbReference type="InterPro" id="IPR011057">
    <property type="entry name" value="Mss4-like_sf"/>
</dbReference>
<accession>A0ABP1CY97</accession>
<evidence type="ECO:0000256" key="4">
    <source>
        <dbReference type="ARBA" id="ARBA00023239"/>
    </source>
</evidence>
<organism evidence="6 7">
    <name type="scientific">Somion occarium</name>
    <dbReference type="NCBI Taxonomy" id="3059160"/>
    <lineage>
        <taxon>Eukaryota</taxon>
        <taxon>Fungi</taxon>
        <taxon>Dikarya</taxon>
        <taxon>Basidiomycota</taxon>
        <taxon>Agaricomycotina</taxon>
        <taxon>Agaricomycetes</taxon>
        <taxon>Polyporales</taxon>
        <taxon>Cerrenaceae</taxon>
        <taxon>Somion</taxon>
    </lineage>
</organism>
<gene>
    <name evidence="6" type="ORF">GFSPODELE1_LOCUS2832</name>
</gene>
<evidence type="ECO:0000313" key="6">
    <source>
        <dbReference type="EMBL" id="CAL1699757.1"/>
    </source>
</evidence>
<evidence type="ECO:0000313" key="7">
    <source>
        <dbReference type="Proteomes" id="UP001497453"/>
    </source>
</evidence>